<dbReference type="EMBL" id="NCKV01000861">
    <property type="protein sequence ID" value="RWS29555.1"/>
    <property type="molecule type" value="Genomic_DNA"/>
</dbReference>
<reference evidence="5 6" key="1">
    <citation type="journal article" date="2018" name="Gigascience">
        <title>Genomes of trombidid mites reveal novel predicted allergens and laterally-transferred genes associated with secondary metabolism.</title>
        <authorList>
            <person name="Dong X."/>
            <person name="Chaisiri K."/>
            <person name="Xia D."/>
            <person name="Armstrong S.D."/>
            <person name="Fang Y."/>
            <person name="Donnelly M.J."/>
            <person name="Kadowaki T."/>
            <person name="McGarry J.W."/>
            <person name="Darby A.C."/>
            <person name="Makepeace B.L."/>
        </authorList>
    </citation>
    <scope>NUCLEOTIDE SEQUENCE [LARGE SCALE GENOMIC DNA]</scope>
    <source>
        <strain evidence="5">UoL-UT</strain>
    </source>
</reference>
<dbReference type="Gene3D" id="3.60.15.10">
    <property type="entry name" value="Ribonuclease Z/Hydroxyacylglutathione hydrolase-like"/>
    <property type="match status" value="1"/>
</dbReference>
<dbReference type="AlphaFoldDB" id="A0A443SQ08"/>
<dbReference type="GO" id="GO:0046872">
    <property type="term" value="F:metal ion binding"/>
    <property type="evidence" value="ECO:0007669"/>
    <property type="project" value="UniProtKB-KW"/>
</dbReference>
<dbReference type="Proteomes" id="UP000288716">
    <property type="component" value="Unassembled WGS sequence"/>
</dbReference>
<evidence type="ECO:0000256" key="1">
    <source>
        <dbReference type="ARBA" id="ARBA00022723"/>
    </source>
</evidence>
<keyword evidence="1" id="KW-0479">Metal-binding</keyword>
<dbReference type="SUPFAM" id="SSF56281">
    <property type="entry name" value="Metallo-hydrolase/oxidoreductase"/>
    <property type="match status" value="1"/>
</dbReference>
<evidence type="ECO:0000256" key="3">
    <source>
        <dbReference type="ARBA" id="ARBA00022833"/>
    </source>
</evidence>
<protein>
    <submittedName>
        <fullName evidence="5">Hydroxyacylglutathione hydrolase-like protein</fullName>
    </submittedName>
</protein>
<keyword evidence="3" id="KW-0862">Zinc</keyword>
<organism evidence="5 6">
    <name type="scientific">Leptotrombidium deliense</name>
    <dbReference type="NCBI Taxonomy" id="299467"/>
    <lineage>
        <taxon>Eukaryota</taxon>
        <taxon>Metazoa</taxon>
        <taxon>Ecdysozoa</taxon>
        <taxon>Arthropoda</taxon>
        <taxon>Chelicerata</taxon>
        <taxon>Arachnida</taxon>
        <taxon>Acari</taxon>
        <taxon>Acariformes</taxon>
        <taxon>Trombidiformes</taxon>
        <taxon>Prostigmata</taxon>
        <taxon>Anystina</taxon>
        <taxon>Parasitengona</taxon>
        <taxon>Trombiculoidea</taxon>
        <taxon>Trombiculidae</taxon>
        <taxon>Leptotrombidium</taxon>
    </lineage>
</organism>
<dbReference type="InterPro" id="IPR032282">
    <property type="entry name" value="HAGH_C"/>
</dbReference>
<comment type="caution">
    <text evidence="5">The sequence shown here is derived from an EMBL/GenBank/DDBJ whole genome shotgun (WGS) entry which is preliminary data.</text>
</comment>
<dbReference type="GO" id="GO:0004416">
    <property type="term" value="F:hydroxyacylglutathione hydrolase activity"/>
    <property type="evidence" value="ECO:0007669"/>
    <property type="project" value="TreeGrafter"/>
</dbReference>
<keyword evidence="2 5" id="KW-0378">Hydrolase</keyword>
<proteinExistence type="predicted"/>
<feature type="non-terminal residue" evidence="5">
    <location>
        <position position="1"/>
    </location>
</feature>
<dbReference type="VEuPathDB" id="VectorBase:LDEU002486"/>
<dbReference type="STRING" id="299467.A0A443SQ08"/>
<evidence type="ECO:0000256" key="2">
    <source>
        <dbReference type="ARBA" id="ARBA00022801"/>
    </source>
</evidence>
<dbReference type="Pfam" id="PF16123">
    <property type="entry name" value="HAGH_C"/>
    <property type="match status" value="1"/>
</dbReference>
<accession>A0A443SQ08</accession>
<gene>
    <name evidence="5" type="ORF">B4U80_05405</name>
</gene>
<evidence type="ECO:0000313" key="6">
    <source>
        <dbReference type="Proteomes" id="UP000288716"/>
    </source>
</evidence>
<evidence type="ECO:0000259" key="4">
    <source>
        <dbReference type="Pfam" id="PF16123"/>
    </source>
</evidence>
<evidence type="ECO:0000313" key="5">
    <source>
        <dbReference type="EMBL" id="RWS29555.1"/>
    </source>
</evidence>
<keyword evidence="6" id="KW-1185">Reference proteome</keyword>
<dbReference type="OrthoDB" id="515692at2759"/>
<dbReference type="PANTHER" id="PTHR11935">
    <property type="entry name" value="BETA LACTAMASE DOMAIN"/>
    <property type="match status" value="1"/>
</dbReference>
<feature type="domain" description="Hydroxyacylglutathione hydrolase C-terminal" evidence="4">
    <location>
        <begin position="7"/>
        <end position="88"/>
    </location>
</feature>
<name>A0A443SQ08_9ACAR</name>
<sequence>RVYCGHEYTANNLKYARHVEGNNADIEHKLKWALDKGRLRESTVPSTIGEEKKINPFMRVNVKEVQEHAKQTDAIKTMAFLRNEKDKFKA</sequence>
<dbReference type="PANTHER" id="PTHR11935:SF94">
    <property type="entry name" value="TENZING NORGAY, ISOFORM C"/>
    <property type="match status" value="1"/>
</dbReference>
<dbReference type="InterPro" id="IPR036866">
    <property type="entry name" value="RibonucZ/Hydroxyglut_hydro"/>
</dbReference>